<dbReference type="InterPro" id="IPR000536">
    <property type="entry name" value="Nucl_hrmn_rcpt_lig-bd"/>
</dbReference>
<dbReference type="PRINTS" id="PR00047">
    <property type="entry name" value="STROIDFINGER"/>
</dbReference>
<dbReference type="Pfam" id="PF00104">
    <property type="entry name" value="Hormone_recep"/>
    <property type="match status" value="1"/>
</dbReference>
<dbReference type="Proteomes" id="UP001186944">
    <property type="component" value="Unassembled WGS sequence"/>
</dbReference>
<evidence type="ECO:0000256" key="3">
    <source>
        <dbReference type="ARBA" id="ARBA00022771"/>
    </source>
</evidence>
<dbReference type="FunFam" id="3.30.50.10:FF:000044">
    <property type="entry name" value="retinoic acid receptor beta isoform X4"/>
    <property type="match status" value="1"/>
</dbReference>
<dbReference type="GO" id="GO:0003700">
    <property type="term" value="F:DNA-binding transcription factor activity"/>
    <property type="evidence" value="ECO:0007669"/>
    <property type="project" value="InterPro"/>
</dbReference>
<protein>
    <recommendedName>
        <fullName evidence="16">Ecdysone-induced protein 78C</fullName>
    </recommendedName>
</protein>
<comment type="caution">
    <text evidence="14">The sequence shown here is derived from an EMBL/GenBank/DDBJ whole genome shotgun (WGS) entry which is preliminary data.</text>
</comment>
<evidence type="ECO:0000313" key="15">
    <source>
        <dbReference type="Proteomes" id="UP001186944"/>
    </source>
</evidence>
<keyword evidence="8 10" id="KW-0675">Receptor</keyword>
<reference evidence="14" key="1">
    <citation type="submission" date="2019-08" db="EMBL/GenBank/DDBJ databases">
        <title>The improved chromosome-level genome for the pearl oyster Pinctada fucata martensii using PacBio sequencing and Hi-C.</title>
        <authorList>
            <person name="Zheng Z."/>
        </authorList>
    </citation>
    <scope>NUCLEOTIDE SEQUENCE</scope>
    <source>
        <strain evidence="14">ZZ-2019</strain>
        <tissue evidence="14">Adductor muscle</tissue>
    </source>
</reference>
<dbReference type="PROSITE" id="PS51030">
    <property type="entry name" value="NUCLEAR_REC_DBD_2"/>
    <property type="match status" value="1"/>
</dbReference>
<dbReference type="Gene3D" id="3.30.50.10">
    <property type="entry name" value="Erythroid Transcription Factor GATA-1, subunit A"/>
    <property type="match status" value="1"/>
</dbReference>
<keyword evidence="15" id="KW-1185">Reference proteome</keyword>
<evidence type="ECO:0000256" key="5">
    <source>
        <dbReference type="ARBA" id="ARBA00023015"/>
    </source>
</evidence>
<dbReference type="SMART" id="SM00430">
    <property type="entry name" value="HOLI"/>
    <property type="match status" value="1"/>
</dbReference>
<feature type="region of interest" description="Disordered" evidence="11">
    <location>
        <begin position="1"/>
        <end position="21"/>
    </location>
</feature>
<feature type="compositionally biased region" description="Low complexity" evidence="11">
    <location>
        <begin position="99"/>
        <end position="113"/>
    </location>
</feature>
<feature type="region of interest" description="Disordered" evidence="11">
    <location>
        <begin position="91"/>
        <end position="114"/>
    </location>
</feature>
<keyword evidence="3 10" id="KW-0863">Zinc-finger</keyword>
<dbReference type="SUPFAM" id="SSF57716">
    <property type="entry name" value="Glucocorticoid receptor-like (DNA-binding domain)"/>
    <property type="match status" value="1"/>
</dbReference>
<dbReference type="PROSITE" id="PS51843">
    <property type="entry name" value="NR_LBD"/>
    <property type="match status" value="1"/>
</dbReference>
<dbReference type="GO" id="GO:0043565">
    <property type="term" value="F:sequence-specific DNA binding"/>
    <property type="evidence" value="ECO:0007669"/>
    <property type="project" value="InterPro"/>
</dbReference>
<keyword evidence="9 10" id="KW-0539">Nucleus</keyword>
<keyword evidence="6 10" id="KW-0238">DNA-binding</keyword>
<evidence type="ECO:0000256" key="4">
    <source>
        <dbReference type="ARBA" id="ARBA00022833"/>
    </source>
</evidence>
<dbReference type="Pfam" id="PF00105">
    <property type="entry name" value="zf-C4"/>
    <property type="match status" value="1"/>
</dbReference>
<organism evidence="14 15">
    <name type="scientific">Pinctada imbricata</name>
    <name type="common">Atlantic pearl-oyster</name>
    <name type="synonym">Pinctada martensii</name>
    <dbReference type="NCBI Taxonomy" id="66713"/>
    <lineage>
        <taxon>Eukaryota</taxon>
        <taxon>Metazoa</taxon>
        <taxon>Spiralia</taxon>
        <taxon>Lophotrochozoa</taxon>
        <taxon>Mollusca</taxon>
        <taxon>Bivalvia</taxon>
        <taxon>Autobranchia</taxon>
        <taxon>Pteriomorphia</taxon>
        <taxon>Pterioida</taxon>
        <taxon>Pterioidea</taxon>
        <taxon>Pteriidae</taxon>
        <taxon>Pinctada</taxon>
    </lineage>
</organism>
<feature type="domain" description="NR LBD" evidence="13">
    <location>
        <begin position="248"/>
        <end position="499"/>
    </location>
</feature>
<evidence type="ECO:0000256" key="2">
    <source>
        <dbReference type="ARBA" id="ARBA00022723"/>
    </source>
</evidence>
<dbReference type="EMBL" id="VSWD01000005">
    <property type="protein sequence ID" value="KAK3103152.1"/>
    <property type="molecule type" value="Genomic_DNA"/>
</dbReference>
<keyword evidence="7 10" id="KW-0804">Transcription</keyword>
<evidence type="ECO:0000256" key="1">
    <source>
        <dbReference type="ARBA" id="ARBA00004123"/>
    </source>
</evidence>
<dbReference type="Gene3D" id="1.10.565.10">
    <property type="entry name" value="Retinoid X Receptor"/>
    <property type="match status" value="1"/>
</dbReference>
<dbReference type="GO" id="GO:0005634">
    <property type="term" value="C:nucleus"/>
    <property type="evidence" value="ECO:0007669"/>
    <property type="project" value="UniProtKB-SubCell"/>
</dbReference>
<dbReference type="PANTHER" id="PTHR45805">
    <property type="entry name" value="NUCLEAR HORMONE RECEPTOR HR3-RELATED"/>
    <property type="match status" value="1"/>
</dbReference>
<dbReference type="InterPro" id="IPR001723">
    <property type="entry name" value="Nuclear_hrmn_rcpt"/>
</dbReference>
<keyword evidence="2 10" id="KW-0479">Metal-binding</keyword>
<evidence type="ECO:0000256" key="11">
    <source>
        <dbReference type="SAM" id="MobiDB-lite"/>
    </source>
</evidence>
<gene>
    <name evidence="14" type="ORF">FSP39_016853</name>
</gene>
<sequence length="506" mass="56604">MELNRSESCPSGLSVAGSSSASVTTLGDLPHYFDADELEQFSGQLANDPIQSHMFPSSSSIKQEPGFSSVMSLVTETTTYTSPSSSAVYSSAGALKNEPQSPTASSSTSSLPTHCDKKSLSCKDEGNIQAAADSNSQKQFVPCKVCGDRASGFHYGVTSCEGCKGFFRRSIQKQIEYRCLRDGKCMVIRLNRNRCQYCRFKKCLAVGMSRDSVRYGRVPKRSKSQDDQSVSSSDPNFDQSAIENKQLAIYDIILSISQAHHANCGVTEDKLKNLQRKASTLMQKIPIPSVPVQFTDEELEAQKLSMWHCLAGLITPAIHSVVEFAKRVSGFVELSQDDQLILIKTGFFEVWLTRMARMFNKVENHFTFEDGSVISKEELAVVFSPDFVNCMFEIAQSFNHLNLNDTEIGLFCAIVLATPDRRGLEDSKAVELIQDRLIEALKLQICRNHSTEENLFGTTIVKLPQLRTLGVQHNEILEWYRLQWHRIRLPPLFSEIFDICKHEDDV</sequence>
<keyword evidence="5 10" id="KW-0805">Transcription regulation</keyword>
<proteinExistence type="inferred from homology"/>
<evidence type="ECO:0008006" key="16">
    <source>
        <dbReference type="Google" id="ProtNLM"/>
    </source>
</evidence>
<evidence type="ECO:0000256" key="9">
    <source>
        <dbReference type="ARBA" id="ARBA00023242"/>
    </source>
</evidence>
<dbReference type="AlphaFoldDB" id="A0AA88YKV8"/>
<feature type="compositionally biased region" description="Low complexity" evidence="11">
    <location>
        <begin position="11"/>
        <end position="21"/>
    </location>
</feature>
<dbReference type="SMART" id="SM00399">
    <property type="entry name" value="ZnF_C4"/>
    <property type="match status" value="1"/>
</dbReference>
<feature type="region of interest" description="Disordered" evidence="11">
    <location>
        <begin position="215"/>
        <end position="238"/>
    </location>
</feature>
<dbReference type="InterPro" id="IPR001628">
    <property type="entry name" value="Znf_hrmn_rcpt"/>
</dbReference>
<dbReference type="PROSITE" id="PS00031">
    <property type="entry name" value="NUCLEAR_REC_DBD_1"/>
    <property type="match status" value="1"/>
</dbReference>
<comment type="subcellular location">
    <subcellularLocation>
        <location evidence="1 10">Nucleus</location>
    </subcellularLocation>
</comment>
<dbReference type="PANTHER" id="PTHR45805:SF10">
    <property type="entry name" value="ECDYSONE-INDUCED PROTEIN 78C"/>
    <property type="match status" value="1"/>
</dbReference>
<dbReference type="InterPro" id="IPR035500">
    <property type="entry name" value="NHR-like_dom_sf"/>
</dbReference>
<evidence type="ECO:0000256" key="10">
    <source>
        <dbReference type="RuleBase" id="RU004334"/>
    </source>
</evidence>
<evidence type="ECO:0000259" key="13">
    <source>
        <dbReference type="PROSITE" id="PS51843"/>
    </source>
</evidence>
<dbReference type="PRINTS" id="PR00398">
    <property type="entry name" value="STRDHORMONER"/>
</dbReference>
<evidence type="ECO:0000259" key="12">
    <source>
        <dbReference type="PROSITE" id="PS51030"/>
    </source>
</evidence>
<evidence type="ECO:0000256" key="6">
    <source>
        <dbReference type="ARBA" id="ARBA00023125"/>
    </source>
</evidence>
<dbReference type="InterPro" id="IPR013088">
    <property type="entry name" value="Znf_NHR/GATA"/>
</dbReference>
<dbReference type="GO" id="GO:0008270">
    <property type="term" value="F:zinc ion binding"/>
    <property type="evidence" value="ECO:0007669"/>
    <property type="project" value="UniProtKB-KW"/>
</dbReference>
<accession>A0AA88YKV8</accession>
<name>A0AA88YKV8_PINIB</name>
<dbReference type="CDD" id="cd07165">
    <property type="entry name" value="NR_DBD_DmE78_like"/>
    <property type="match status" value="1"/>
</dbReference>
<keyword evidence="4 10" id="KW-0862">Zinc</keyword>
<feature type="domain" description="Nuclear receptor" evidence="12">
    <location>
        <begin position="140"/>
        <end position="215"/>
    </location>
</feature>
<evidence type="ECO:0000256" key="8">
    <source>
        <dbReference type="ARBA" id="ARBA00023170"/>
    </source>
</evidence>
<comment type="similarity">
    <text evidence="10">Belongs to the nuclear hormone receptor family.</text>
</comment>
<evidence type="ECO:0000256" key="7">
    <source>
        <dbReference type="ARBA" id="ARBA00023163"/>
    </source>
</evidence>
<evidence type="ECO:0000313" key="14">
    <source>
        <dbReference type="EMBL" id="KAK3103152.1"/>
    </source>
</evidence>
<dbReference type="SUPFAM" id="SSF48508">
    <property type="entry name" value="Nuclear receptor ligand-binding domain"/>
    <property type="match status" value="1"/>
</dbReference>